<proteinExistence type="predicted"/>
<evidence type="ECO:0000313" key="1">
    <source>
        <dbReference type="EMBL" id="OKB65537.1"/>
    </source>
</evidence>
<accession>A0A1Q4NXB5</accession>
<dbReference type="OrthoDB" id="5117958at2"/>
<comment type="caution">
    <text evidence="1">The sequence shown here is derived from an EMBL/GenBank/DDBJ whole genome shotgun (WGS) entry which is preliminary data.</text>
</comment>
<dbReference type="Proteomes" id="UP000185770">
    <property type="component" value="Unassembled WGS sequence"/>
</dbReference>
<protein>
    <submittedName>
        <fullName evidence="1">Uncharacterized protein</fullName>
    </submittedName>
</protein>
<dbReference type="AlphaFoldDB" id="A0A1Q4NXB5"/>
<dbReference type="EMBL" id="MJAO01000017">
    <property type="protein sequence ID" value="OKB65537.1"/>
    <property type="molecule type" value="Genomic_DNA"/>
</dbReference>
<sequence>MPLTLTEIVHDSLCHGSRWIIADENDLASKVASLALGQARHISIILAGIDKKPPSTRPDTAKEAIKLLTVPAGKDPYHRDGWIFQAISWIAAHRANKGNIVRAPHAILAHKGFDGMQLQLDQTNENVIAVVIFEDKATINPRSTITSDVWKGIRSLECGERMPELIQETGALLEAHQIKFPEMDIDAAVEKIIWEEARHYRVAVTIDTKDDDDSSRKALFKGFDEVAPGKHERRQGETMCIKDLRNWMEQFSSKAIKYIEAWIDNV</sequence>
<organism evidence="1 2">
    <name type="scientific">Serratia marcescens</name>
    <dbReference type="NCBI Taxonomy" id="615"/>
    <lineage>
        <taxon>Bacteria</taxon>
        <taxon>Pseudomonadati</taxon>
        <taxon>Pseudomonadota</taxon>
        <taxon>Gammaproteobacteria</taxon>
        <taxon>Enterobacterales</taxon>
        <taxon>Yersiniaceae</taxon>
        <taxon>Serratia</taxon>
    </lineage>
</organism>
<dbReference type="RefSeq" id="WP_073533082.1">
    <property type="nucleotide sequence ID" value="NZ_MJAO01000017.1"/>
</dbReference>
<reference evidence="1 2" key="1">
    <citation type="submission" date="2016-09" db="EMBL/GenBank/DDBJ databases">
        <title>Serratia marcescens MSU-97 and epiphytic antimycotic-producing bacteria.</title>
        <authorList>
            <person name="Matilla M.A."/>
        </authorList>
    </citation>
    <scope>NUCLEOTIDE SEQUENCE [LARGE SCALE GENOMIC DNA]</scope>
    <source>
        <strain evidence="1 2">MSU-97</strain>
    </source>
</reference>
<gene>
    <name evidence="1" type="ORF">BHU62_16850</name>
</gene>
<name>A0A1Q4NXB5_SERMA</name>
<evidence type="ECO:0000313" key="2">
    <source>
        <dbReference type="Proteomes" id="UP000185770"/>
    </source>
</evidence>